<dbReference type="Proteomes" id="UP000681722">
    <property type="component" value="Unassembled WGS sequence"/>
</dbReference>
<dbReference type="Proteomes" id="UP000677228">
    <property type="component" value="Unassembled WGS sequence"/>
</dbReference>
<protein>
    <submittedName>
        <fullName evidence="2">Uncharacterized protein</fullName>
    </submittedName>
</protein>
<name>A0A814LPI6_9BILA</name>
<dbReference type="Proteomes" id="UP000663829">
    <property type="component" value="Unassembled WGS sequence"/>
</dbReference>
<gene>
    <name evidence="2" type="ORF">GPM918_LOCUS17098</name>
    <name evidence="3" type="ORF">OVA965_LOCUS28455</name>
    <name evidence="4" type="ORF">SRO942_LOCUS17097</name>
    <name evidence="5" type="ORF">TMI583_LOCUS29208</name>
</gene>
<evidence type="ECO:0000313" key="6">
    <source>
        <dbReference type="Proteomes" id="UP000663829"/>
    </source>
</evidence>
<dbReference type="Proteomes" id="UP000682733">
    <property type="component" value="Unassembled WGS sequence"/>
</dbReference>
<feature type="region of interest" description="Disordered" evidence="1">
    <location>
        <begin position="185"/>
        <end position="205"/>
    </location>
</feature>
<sequence length="565" mass="64294">MTSGTMLEASSSMHLYEEIMATYLSTEPVVVPQQLPVENSNISIEPVPIVRQSQLRKSLPINSNIVTEEKVFCDQKVKSDIVVPPTVPHSESLNEEHVDGNGITKLEDESEDTFSDDDEIVLKPIAAEYPTNREIVIEGPTLGASIVQKKKKVKKSNSTANNHERGENNSLKTWFNALKLKKSLNTTTNGSTNQKNTSAVVENKSEEGSTKAVICPQETNLNGSSSPSNNLTANTEFQTYRVRVLPELRKLTASEALNIARRQHHSLYQQDSPKPVLLKKLTQHSSVNYSSSISSTSSSSTQSSSSSTDYESLRANENTYLLPTLVNKNSHDPPALIHYLDNVNKLTIEQIVNELKIILHDYKLNLPVIEFQTLKSYLQPSSKINREYQSRYIILLQIVHEFRIFLSYHSNRTVDSTFFDEFLLSLLVAQHSIPIVVCSKLLKQKPYHSQIQTIITKDVSLFIKEFDSKIINYIFDKNEFVQQSSDINQFLFNIENQCCQCLYEYLIQSMNDVTTIDKTNPIAQRAYLLNLYFRKIKTFHTFKINENNENDIIILYYVMLNVKMS</sequence>
<dbReference type="EMBL" id="CAJNOQ010004632">
    <property type="protein sequence ID" value="CAF1067496.1"/>
    <property type="molecule type" value="Genomic_DNA"/>
</dbReference>
<comment type="caution">
    <text evidence="2">The sequence shown here is derived from an EMBL/GenBank/DDBJ whole genome shotgun (WGS) entry which is preliminary data.</text>
</comment>
<dbReference type="EMBL" id="CAJOBC010004632">
    <property type="protein sequence ID" value="CAF3834993.1"/>
    <property type="molecule type" value="Genomic_DNA"/>
</dbReference>
<evidence type="ECO:0000256" key="1">
    <source>
        <dbReference type="SAM" id="MobiDB-lite"/>
    </source>
</evidence>
<dbReference type="AlphaFoldDB" id="A0A814LPI6"/>
<evidence type="ECO:0000313" key="5">
    <source>
        <dbReference type="EMBL" id="CAF4105203.1"/>
    </source>
</evidence>
<dbReference type="EMBL" id="CAJOBA010041004">
    <property type="protein sequence ID" value="CAF4105203.1"/>
    <property type="molecule type" value="Genomic_DNA"/>
</dbReference>
<dbReference type="OrthoDB" id="10011716at2759"/>
<reference evidence="2" key="1">
    <citation type="submission" date="2021-02" db="EMBL/GenBank/DDBJ databases">
        <authorList>
            <person name="Nowell W R."/>
        </authorList>
    </citation>
    <scope>NUCLEOTIDE SEQUENCE</scope>
</reference>
<evidence type="ECO:0000313" key="3">
    <source>
        <dbReference type="EMBL" id="CAF1299299.1"/>
    </source>
</evidence>
<organism evidence="2 6">
    <name type="scientific">Didymodactylos carnosus</name>
    <dbReference type="NCBI Taxonomy" id="1234261"/>
    <lineage>
        <taxon>Eukaryota</taxon>
        <taxon>Metazoa</taxon>
        <taxon>Spiralia</taxon>
        <taxon>Gnathifera</taxon>
        <taxon>Rotifera</taxon>
        <taxon>Eurotatoria</taxon>
        <taxon>Bdelloidea</taxon>
        <taxon>Philodinida</taxon>
        <taxon>Philodinidae</taxon>
        <taxon>Didymodactylos</taxon>
    </lineage>
</organism>
<dbReference type="EMBL" id="CAJNOK010019429">
    <property type="protein sequence ID" value="CAF1299299.1"/>
    <property type="molecule type" value="Genomic_DNA"/>
</dbReference>
<feature type="region of interest" description="Disordered" evidence="1">
    <location>
        <begin position="289"/>
        <end position="310"/>
    </location>
</feature>
<feature type="compositionally biased region" description="Polar residues" evidence="1">
    <location>
        <begin position="185"/>
        <end position="200"/>
    </location>
</feature>
<accession>A0A814LPI6</accession>
<evidence type="ECO:0000313" key="4">
    <source>
        <dbReference type="EMBL" id="CAF3834993.1"/>
    </source>
</evidence>
<proteinExistence type="predicted"/>
<feature type="compositionally biased region" description="Low complexity" evidence="1">
    <location>
        <begin position="289"/>
        <end position="308"/>
    </location>
</feature>
<feature type="region of interest" description="Disordered" evidence="1">
    <location>
        <begin position="150"/>
        <end position="170"/>
    </location>
</feature>
<keyword evidence="6" id="KW-1185">Reference proteome</keyword>
<evidence type="ECO:0000313" key="2">
    <source>
        <dbReference type="EMBL" id="CAF1067496.1"/>
    </source>
</evidence>